<keyword evidence="2" id="KW-1185">Reference proteome</keyword>
<dbReference type="EMBL" id="BAAAFA010000020">
    <property type="protein sequence ID" value="GAA0824266.1"/>
    <property type="molecule type" value="Genomic_DNA"/>
</dbReference>
<accession>A0ABN1LC06</accession>
<reference evidence="1 2" key="1">
    <citation type="journal article" date="2019" name="Int. J. Syst. Evol. Microbiol.">
        <title>The Global Catalogue of Microorganisms (GCM) 10K type strain sequencing project: providing services to taxonomists for standard genome sequencing and annotation.</title>
        <authorList>
            <consortium name="The Broad Institute Genomics Platform"/>
            <consortium name="The Broad Institute Genome Sequencing Center for Infectious Disease"/>
            <person name="Wu L."/>
            <person name="Ma J."/>
        </authorList>
    </citation>
    <scope>NUCLEOTIDE SEQUENCE [LARGE SCALE GENOMIC DNA]</scope>
    <source>
        <strain evidence="1 2">JCM 15608</strain>
    </source>
</reference>
<comment type="caution">
    <text evidence="1">The sequence shown here is derived from an EMBL/GenBank/DDBJ whole genome shotgun (WGS) entry which is preliminary data.</text>
</comment>
<organism evidence="1 2">
    <name type="scientific">Colwellia asteriadis</name>
    <dbReference type="NCBI Taxonomy" id="517723"/>
    <lineage>
        <taxon>Bacteria</taxon>
        <taxon>Pseudomonadati</taxon>
        <taxon>Pseudomonadota</taxon>
        <taxon>Gammaproteobacteria</taxon>
        <taxon>Alteromonadales</taxon>
        <taxon>Colwelliaceae</taxon>
        <taxon>Colwellia</taxon>
    </lineage>
</organism>
<dbReference type="RefSeq" id="WP_343819125.1">
    <property type="nucleotide sequence ID" value="NZ_BAAAFA010000020.1"/>
</dbReference>
<protein>
    <submittedName>
        <fullName evidence="1">Uncharacterized protein</fullName>
    </submittedName>
</protein>
<proteinExistence type="predicted"/>
<dbReference type="Proteomes" id="UP001500021">
    <property type="component" value="Unassembled WGS sequence"/>
</dbReference>
<evidence type="ECO:0000313" key="1">
    <source>
        <dbReference type="EMBL" id="GAA0824266.1"/>
    </source>
</evidence>
<evidence type="ECO:0000313" key="2">
    <source>
        <dbReference type="Proteomes" id="UP001500021"/>
    </source>
</evidence>
<gene>
    <name evidence="1" type="ORF">GCM10009111_34910</name>
</gene>
<name>A0ABN1LC06_9GAMM</name>
<sequence>MQPSIVTSVDSHLNRIVSRLGYELIFDDHKLIPKITLQTLAGEHYIEFNAHKKAEHDIQWISRLGDISFHAGTSLMFDTEEGNINVSCEGYQHIDAKNSVNIAEEMLLESVSASSYLTERALHSSANNNIAWQTEQGDLSITATTSRVRVNRPKHHTWS</sequence>